<proteinExistence type="predicted"/>
<dbReference type="InterPro" id="IPR001841">
    <property type="entry name" value="Znf_RING"/>
</dbReference>
<dbReference type="PROSITE" id="PS50089">
    <property type="entry name" value="ZF_RING_2"/>
    <property type="match status" value="1"/>
</dbReference>
<dbReference type="PANTHER" id="PTHR24007">
    <property type="entry name" value="BRCA1-ASSOCIATED PROTEIN"/>
    <property type="match status" value="1"/>
</dbReference>
<dbReference type="Pfam" id="PF07576">
    <property type="entry name" value="BRAP2"/>
    <property type="match status" value="1"/>
</dbReference>
<evidence type="ECO:0000256" key="4">
    <source>
        <dbReference type="PROSITE-ProRule" id="PRU00502"/>
    </source>
</evidence>
<gene>
    <name evidence="8" type="ORF">JL09_g3654</name>
</gene>
<sequence>MLISEDDVSVASKYTIVFDVFSVSEIFESNTKAAELYARTLVHKGIIKPTTVHRESSWISQLYNSGDIFTKRNPCPVYKDIKFSQWTERILNFNYSILKHTLKFPDYRFSAIELTPIDFGDQAMSFSKSLTKERLNGEIIGAGVVRLYKDSDTHLNTTKIIKGDYTHIPGDETTVAILAIPFYFSVSDLLIGVLDEKDVKQISHLRLVKSSTPNKFMLLIKFRSKEYVKPFIRKYQGKKFNSFEPETCSVLQIKEILIRPKNEEELKNVKSSLPYLLEDPFTNVKSSSKPAGKSIQKYTELATCPVCLDRLDSDVSGLLTIPCQHTFHSDCLSKWSDDSCPVCRNALKPNKNKRLGTSLLNESTLVGFDSTEKCMDCGNTKSIWICLICGNVGCGRYEQKHAIKHWEETGHCFSMESNTQRVWDYAEDGYVHRLVQNEADGKIVELPLHDESKKSNEEKIDKIGFEYSKLLITQLESQREYYENQLSEFKSSLVYEKSQVNKLEKMMEELKVTVSESVNEMSILREEQRRKNEEKASLKEQNNNLLKLNKAMVQKLKMYETNTELLKKENEELHEQVSDLMFFLESREKLKDSSDDVKEGKLFMVPKNSK</sequence>
<dbReference type="Pfam" id="PF02148">
    <property type="entry name" value="zf-UBP"/>
    <property type="match status" value="1"/>
</dbReference>
<feature type="domain" description="UBP-type" evidence="7">
    <location>
        <begin position="338"/>
        <end position="450"/>
    </location>
</feature>
<protein>
    <recommendedName>
        <fullName evidence="10">RING finger protein ETP1</fullName>
    </recommendedName>
</protein>
<dbReference type="GO" id="GO:0016567">
    <property type="term" value="P:protein ubiquitination"/>
    <property type="evidence" value="ECO:0007669"/>
    <property type="project" value="TreeGrafter"/>
</dbReference>
<dbReference type="InterPro" id="IPR047243">
    <property type="entry name" value="RING-H2_BRAP2"/>
</dbReference>
<dbReference type="SMART" id="SM00290">
    <property type="entry name" value="ZnF_UBP"/>
    <property type="match status" value="1"/>
</dbReference>
<evidence type="ECO:0000313" key="8">
    <source>
        <dbReference type="EMBL" id="KGK37181.1"/>
    </source>
</evidence>
<comment type="caution">
    <text evidence="8">The sequence shown here is derived from an EMBL/GenBank/DDBJ whole genome shotgun (WGS) entry which is preliminary data.</text>
</comment>
<keyword evidence="3" id="KW-0862">Zinc</keyword>
<dbReference type="InterPro" id="IPR001607">
    <property type="entry name" value="Znf_UBP"/>
</dbReference>
<dbReference type="InterPro" id="IPR013083">
    <property type="entry name" value="Znf_RING/FYVE/PHD"/>
</dbReference>
<dbReference type="Pfam" id="PF13639">
    <property type="entry name" value="zf-RING_2"/>
    <property type="match status" value="1"/>
</dbReference>
<keyword evidence="2 4" id="KW-0863">Zinc-finger</keyword>
<organism evidence="8 9">
    <name type="scientific">Pichia kudriavzevii</name>
    <name type="common">Yeast</name>
    <name type="synonym">Issatchenkia orientalis</name>
    <dbReference type="NCBI Taxonomy" id="4909"/>
    <lineage>
        <taxon>Eukaryota</taxon>
        <taxon>Fungi</taxon>
        <taxon>Dikarya</taxon>
        <taxon>Ascomycota</taxon>
        <taxon>Saccharomycotina</taxon>
        <taxon>Pichiomycetes</taxon>
        <taxon>Pichiales</taxon>
        <taxon>Pichiaceae</taxon>
        <taxon>Pichia</taxon>
    </lineage>
</organism>
<dbReference type="InterPro" id="IPR011422">
    <property type="entry name" value="BRAP2/ETP1_RRM"/>
</dbReference>
<name>A0A099NZ87_PICKU</name>
<dbReference type="GO" id="GO:0045471">
    <property type="term" value="P:response to ethanol"/>
    <property type="evidence" value="ECO:0007669"/>
    <property type="project" value="EnsemblFungi"/>
</dbReference>
<dbReference type="GO" id="GO:0005737">
    <property type="term" value="C:cytoplasm"/>
    <property type="evidence" value="ECO:0007669"/>
    <property type="project" value="TreeGrafter"/>
</dbReference>
<dbReference type="eggNOG" id="KOG0804">
    <property type="taxonomic scope" value="Eukaryota"/>
</dbReference>
<dbReference type="SUPFAM" id="SSF57850">
    <property type="entry name" value="RING/U-box"/>
    <property type="match status" value="2"/>
</dbReference>
<reference evidence="9" key="1">
    <citation type="journal article" date="2014" name="Microb. Cell Fact.">
        <title>Exploiting Issatchenkia orientalis SD108 for succinic acid production.</title>
        <authorList>
            <person name="Xiao H."/>
            <person name="Shao Z."/>
            <person name="Jiang Y."/>
            <person name="Dole S."/>
            <person name="Zhao H."/>
        </authorList>
    </citation>
    <scope>NUCLEOTIDE SEQUENCE [LARGE SCALE GENOMIC DNA]</scope>
    <source>
        <strain evidence="9">SD108</strain>
    </source>
</reference>
<dbReference type="GO" id="GO:0007265">
    <property type="term" value="P:Ras protein signal transduction"/>
    <property type="evidence" value="ECO:0007669"/>
    <property type="project" value="TreeGrafter"/>
</dbReference>
<keyword evidence="1" id="KW-0479">Metal-binding</keyword>
<dbReference type="Proteomes" id="UP000029867">
    <property type="component" value="Unassembled WGS sequence"/>
</dbReference>
<evidence type="ECO:0000313" key="9">
    <source>
        <dbReference type="Proteomes" id="UP000029867"/>
    </source>
</evidence>
<dbReference type="GO" id="GO:0008270">
    <property type="term" value="F:zinc ion binding"/>
    <property type="evidence" value="ECO:0007669"/>
    <property type="project" value="UniProtKB-KW"/>
</dbReference>
<dbReference type="PROSITE" id="PS50271">
    <property type="entry name" value="ZF_UBP"/>
    <property type="match status" value="1"/>
</dbReference>
<feature type="domain" description="RING-type" evidence="6">
    <location>
        <begin position="304"/>
        <end position="344"/>
    </location>
</feature>
<dbReference type="Gene3D" id="3.30.40.10">
    <property type="entry name" value="Zinc/RING finger domain, C3HC4 (zinc finger)"/>
    <property type="match status" value="2"/>
</dbReference>
<dbReference type="GO" id="GO:0008139">
    <property type="term" value="F:nuclear localization sequence binding"/>
    <property type="evidence" value="ECO:0007669"/>
    <property type="project" value="EnsemblFungi"/>
</dbReference>
<evidence type="ECO:0000259" key="7">
    <source>
        <dbReference type="PROSITE" id="PS50271"/>
    </source>
</evidence>
<evidence type="ECO:0000256" key="1">
    <source>
        <dbReference type="ARBA" id="ARBA00022723"/>
    </source>
</evidence>
<dbReference type="GO" id="GO:0043130">
    <property type="term" value="F:ubiquitin binding"/>
    <property type="evidence" value="ECO:0007669"/>
    <property type="project" value="EnsemblFungi"/>
</dbReference>
<feature type="coiled-coil region" evidence="5">
    <location>
        <begin position="472"/>
        <end position="576"/>
    </location>
</feature>
<dbReference type="CDD" id="cd16457">
    <property type="entry name" value="RING-H2_BRAP2"/>
    <property type="match status" value="1"/>
</dbReference>
<dbReference type="SMART" id="SM00184">
    <property type="entry name" value="RING"/>
    <property type="match status" value="1"/>
</dbReference>
<evidence type="ECO:0000259" key="6">
    <source>
        <dbReference type="PROSITE" id="PS50089"/>
    </source>
</evidence>
<evidence type="ECO:0000256" key="5">
    <source>
        <dbReference type="SAM" id="Coils"/>
    </source>
</evidence>
<evidence type="ECO:0000256" key="2">
    <source>
        <dbReference type="ARBA" id="ARBA00022771"/>
    </source>
</evidence>
<evidence type="ECO:0008006" key="10">
    <source>
        <dbReference type="Google" id="ProtNLM"/>
    </source>
</evidence>
<dbReference type="GO" id="GO:0061630">
    <property type="term" value="F:ubiquitin protein ligase activity"/>
    <property type="evidence" value="ECO:0007669"/>
    <property type="project" value="TreeGrafter"/>
</dbReference>
<keyword evidence="5" id="KW-0175">Coiled coil</keyword>
<dbReference type="PANTHER" id="PTHR24007:SF7">
    <property type="entry name" value="BRCA1-ASSOCIATED PROTEIN"/>
    <property type="match status" value="1"/>
</dbReference>
<dbReference type="EMBL" id="JQFK01000042">
    <property type="protein sequence ID" value="KGK37181.1"/>
    <property type="molecule type" value="Genomic_DNA"/>
</dbReference>
<dbReference type="VEuPathDB" id="FungiDB:C5L36_0E02520"/>
<accession>A0A099NZ87</accession>
<dbReference type="HOGENOM" id="CLU_009969_0_1_1"/>
<evidence type="ECO:0000256" key="3">
    <source>
        <dbReference type="ARBA" id="ARBA00022833"/>
    </source>
</evidence>
<dbReference type="AlphaFoldDB" id="A0A099NZ87"/>